<feature type="compositionally biased region" description="Basic and acidic residues" evidence="1">
    <location>
        <begin position="198"/>
        <end position="208"/>
    </location>
</feature>
<dbReference type="EMBL" id="JBICBT010000683">
    <property type="protein sequence ID" value="KAL3105512.1"/>
    <property type="molecule type" value="Genomic_DNA"/>
</dbReference>
<protein>
    <recommendedName>
        <fullName evidence="2">CBF1-interacting co-repressor CIR N-terminal domain-containing protein</fullName>
    </recommendedName>
</protein>
<dbReference type="PANTHER" id="PTHR22093:SF0">
    <property type="entry name" value="LEUKOCYTE RECEPTOR CLUSTER MEMBER 1"/>
    <property type="match status" value="1"/>
</dbReference>
<feature type="compositionally biased region" description="Basic residues" evidence="1">
    <location>
        <begin position="209"/>
        <end position="224"/>
    </location>
</feature>
<dbReference type="Pfam" id="PF10197">
    <property type="entry name" value="Cir_N"/>
    <property type="match status" value="1"/>
</dbReference>
<evidence type="ECO:0000313" key="4">
    <source>
        <dbReference type="Proteomes" id="UP001620626"/>
    </source>
</evidence>
<gene>
    <name evidence="3" type="ORF">niasHT_026946</name>
</gene>
<keyword evidence="4" id="KW-1185">Reference proteome</keyword>
<evidence type="ECO:0000256" key="1">
    <source>
        <dbReference type="SAM" id="MobiDB-lite"/>
    </source>
</evidence>
<dbReference type="Proteomes" id="UP001620626">
    <property type="component" value="Unassembled WGS sequence"/>
</dbReference>
<evidence type="ECO:0000259" key="2">
    <source>
        <dbReference type="SMART" id="SM01083"/>
    </source>
</evidence>
<reference evidence="3 4" key="1">
    <citation type="submission" date="2024-10" db="EMBL/GenBank/DDBJ databases">
        <authorList>
            <person name="Kim D."/>
        </authorList>
    </citation>
    <scope>NUCLEOTIDE SEQUENCE [LARGE SCALE GENOMIC DNA]</scope>
    <source>
        <strain evidence="3">BH-2024</strain>
    </source>
</reference>
<feature type="compositionally biased region" description="Basic and acidic residues" evidence="1">
    <location>
        <begin position="160"/>
        <end position="172"/>
    </location>
</feature>
<feature type="domain" description="CBF1-interacting co-repressor CIR N-terminal" evidence="2">
    <location>
        <begin position="8"/>
        <end position="44"/>
    </location>
</feature>
<sequence>MNILRHKKWHVRTKENVARVRRDEAKAAEEERARSERAALAEHEDRVRRLKTRASTAAVASAGDIFGGGAGNESAATSASSAATVGVAGHVNLFAELEEQERTNTVVGNREYAAERKKEQDDWESKVGIMKRFAEDTKEYAKESEWWQGIPLVREKVEKKTAAEDNKLETNKSKGGGQTKFLTEEEKRTLKKMRKKKDGKERRKEDKKERRKEKKKKKRRRHHSSSSSQSSSTDSETEQRRKAAKLDELRRERMVRERQEQVKTKQLFVKPEPKDEKVVTVESQAEDDRQRRYNTQFNPDLARS</sequence>
<name>A0ABD2KRE9_9BILA</name>
<feature type="region of interest" description="Disordered" evidence="1">
    <location>
        <begin position="21"/>
        <end position="47"/>
    </location>
</feature>
<dbReference type="SMART" id="SM01083">
    <property type="entry name" value="Cir_N"/>
    <property type="match status" value="1"/>
</dbReference>
<dbReference type="AlphaFoldDB" id="A0ABD2KRE9"/>
<feature type="compositionally biased region" description="Low complexity" evidence="1">
    <location>
        <begin position="225"/>
        <end position="234"/>
    </location>
</feature>
<feature type="compositionally biased region" description="Basic and acidic residues" evidence="1">
    <location>
        <begin position="237"/>
        <end position="263"/>
    </location>
</feature>
<comment type="caution">
    <text evidence="3">The sequence shown here is derived from an EMBL/GenBank/DDBJ whole genome shotgun (WGS) entry which is preliminary data.</text>
</comment>
<organism evidence="3 4">
    <name type="scientific">Heterodera trifolii</name>
    <dbReference type="NCBI Taxonomy" id="157864"/>
    <lineage>
        <taxon>Eukaryota</taxon>
        <taxon>Metazoa</taxon>
        <taxon>Ecdysozoa</taxon>
        <taxon>Nematoda</taxon>
        <taxon>Chromadorea</taxon>
        <taxon>Rhabditida</taxon>
        <taxon>Tylenchina</taxon>
        <taxon>Tylenchomorpha</taxon>
        <taxon>Tylenchoidea</taxon>
        <taxon>Heteroderidae</taxon>
        <taxon>Heteroderinae</taxon>
        <taxon>Heterodera</taxon>
    </lineage>
</organism>
<accession>A0ABD2KRE9</accession>
<evidence type="ECO:0000313" key="3">
    <source>
        <dbReference type="EMBL" id="KAL3105512.1"/>
    </source>
</evidence>
<dbReference type="InterPro" id="IPR019339">
    <property type="entry name" value="CIR_N_dom"/>
</dbReference>
<dbReference type="PANTHER" id="PTHR22093">
    <property type="entry name" value="LEUKOCYTE RECEPTOR CLUSTER LRC MEMBER 1"/>
    <property type="match status" value="1"/>
</dbReference>
<proteinExistence type="predicted"/>
<dbReference type="InterPro" id="IPR039875">
    <property type="entry name" value="LENG1-like"/>
</dbReference>
<feature type="region of interest" description="Disordered" evidence="1">
    <location>
        <begin position="160"/>
        <end position="304"/>
    </location>
</feature>